<evidence type="ECO:0000313" key="3">
    <source>
        <dbReference type="RefSeq" id="XP_024597345.1"/>
    </source>
</evidence>
<gene>
    <name evidence="3" type="primary">LOC112397373</name>
</gene>
<evidence type="ECO:0000256" key="1">
    <source>
        <dbReference type="SAM" id="MobiDB-lite"/>
    </source>
</evidence>
<reference evidence="3" key="1">
    <citation type="submission" date="2025-08" db="UniProtKB">
        <authorList>
            <consortium name="RefSeq"/>
        </authorList>
    </citation>
    <scope>IDENTIFICATION</scope>
    <source>
        <tissue evidence="3">Meat</tissue>
    </source>
</reference>
<sequence length="224" mass="23757">MPDTPNSRSPSTESSLGPPGAESQARIWRDPPNASLVSELSRVPPGHTLTHAGCTGPQEAGKPQVLSANPLCPGEAVAATWEWPWALEALRPESSRGATPSFQEVIEPAAMAVDRQAILPDTWSLTKARGQQKERARPEPGEPESRCHAPVEEEQLGGEMATGGSLVRPAQGPETPRRPEGTTEAAAEARRERLELPQAVVMDTPNTTERISTSGQAGVSSHGC</sequence>
<dbReference type="AlphaFoldDB" id="A0A341B3G9"/>
<evidence type="ECO:0000313" key="2">
    <source>
        <dbReference type="Proteomes" id="UP000252040"/>
    </source>
</evidence>
<dbReference type="InParanoid" id="A0A341B3G9"/>
<feature type="compositionally biased region" description="Basic and acidic residues" evidence="1">
    <location>
        <begin position="175"/>
        <end position="195"/>
    </location>
</feature>
<protein>
    <submittedName>
        <fullName evidence="3">Uncharacterized protein LOC112397373</fullName>
    </submittedName>
</protein>
<accession>A0A341B3G9</accession>
<feature type="region of interest" description="Disordered" evidence="1">
    <location>
        <begin position="127"/>
        <end position="224"/>
    </location>
</feature>
<organism evidence="2 3">
    <name type="scientific">Neophocaena asiaeorientalis asiaeorientalis</name>
    <name type="common">Yangtze finless porpoise</name>
    <name type="synonym">Neophocaena phocaenoides subsp. asiaeorientalis</name>
    <dbReference type="NCBI Taxonomy" id="1706337"/>
    <lineage>
        <taxon>Eukaryota</taxon>
        <taxon>Metazoa</taxon>
        <taxon>Chordata</taxon>
        <taxon>Craniata</taxon>
        <taxon>Vertebrata</taxon>
        <taxon>Euteleostomi</taxon>
        <taxon>Mammalia</taxon>
        <taxon>Eutheria</taxon>
        <taxon>Laurasiatheria</taxon>
        <taxon>Artiodactyla</taxon>
        <taxon>Whippomorpha</taxon>
        <taxon>Cetacea</taxon>
        <taxon>Odontoceti</taxon>
        <taxon>Phocoenidae</taxon>
        <taxon>Neophocaena</taxon>
    </lineage>
</organism>
<name>A0A341B3G9_NEOAA</name>
<feature type="region of interest" description="Disordered" evidence="1">
    <location>
        <begin position="1"/>
        <end position="67"/>
    </location>
</feature>
<dbReference type="STRING" id="1706337.A0A341B3G9"/>
<dbReference type="GeneID" id="112397373"/>
<dbReference type="RefSeq" id="XP_024597345.1">
    <property type="nucleotide sequence ID" value="XM_024741577.1"/>
</dbReference>
<feature type="compositionally biased region" description="Polar residues" evidence="1">
    <location>
        <begin position="1"/>
        <end position="15"/>
    </location>
</feature>
<dbReference type="KEGG" id="nasi:112397373"/>
<feature type="compositionally biased region" description="Basic and acidic residues" evidence="1">
    <location>
        <begin position="131"/>
        <end position="151"/>
    </location>
</feature>
<feature type="compositionally biased region" description="Polar residues" evidence="1">
    <location>
        <begin position="204"/>
        <end position="224"/>
    </location>
</feature>
<dbReference type="Proteomes" id="UP000252040">
    <property type="component" value="Unplaced"/>
</dbReference>
<proteinExistence type="predicted"/>
<keyword evidence="2" id="KW-1185">Reference proteome</keyword>